<keyword evidence="1" id="KW-0812">Transmembrane</keyword>
<proteinExistence type="predicted"/>
<keyword evidence="4" id="KW-1185">Reference proteome</keyword>
<organism evidence="3 4">
    <name type="scientific">Flaviaesturariibacter amylovorans</name>
    <dbReference type="NCBI Taxonomy" id="1084520"/>
    <lineage>
        <taxon>Bacteria</taxon>
        <taxon>Pseudomonadati</taxon>
        <taxon>Bacteroidota</taxon>
        <taxon>Chitinophagia</taxon>
        <taxon>Chitinophagales</taxon>
        <taxon>Chitinophagaceae</taxon>
        <taxon>Flaviaestuariibacter</taxon>
    </lineage>
</organism>
<dbReference type="RefSeq" id="WP_345254093.1">
    <property type="nucleotide sequence ID" value="NZ_BAABGY010000005.1"/>
</dbReference>
<feature type="transmembrane region" description="Helical" evidence="1">
    <location>
        <begin position="12"/>
        <end position="28"/>
    </location>
</feature>
<reference evidence="4" key="1">
    <citation type="journal article" date="2019" name="Int. J. Syst. Evol. Microbiol.">
        <title>The Global Catalogue of Microorganisms (GCM) 10K type strain sequencing project: providing services to taxonomists for standard genome sequencing and annotation.</title>
        <authorList>
            <consortium name="The Broad Institute Genomics Platform"/>
            <consortium name="The Broad Institute Genome Sequencing Center for Infectious Disease"/>
            <person name="Wu L."/>
            <person name="Ma J."/>
        </authorList>
    </citation>
    <scope>NUCLEOTIDE SEQUENCE [LARGE SCALE GENOMIC DNA]</scope>
    <source>
        <strain evidence="4">JCM 17919</strain>
    </source>
</reference>
<keyword evidence="3" id="KW-0808">Transferase</keyword>
<sequence length="346" mass="39256">MEKQLNDIRFRLLGAPLVAMMGHLIFYNRNDAGDGDPFGFWGIYAFSLLETVLLWETARLVIGYFRRRYPHLRQTAKRIVLSLLASTAVAVVIRIANIWVYDQTLLWGYKFPLEGYLQAVFVALLFIVVIGGIYEGAYYLRMWHSTALEAERLKKEHLQTQLDSLKVQINPHFLFNSLGSLASLIPEDPDRAVEFVEELSRVYRYLLQANEKTVTTVADELHFIASYYRLQKIRFGDGIELVQQVTDEARGAGIPPLTLQLLVENAIKHNAILPARPLLITITSTNDLSLVVRNNLQPRTSAAASERLGLRNISEKYRLLEQPAVVVEQTADAFQVTLPLIHPLPA</sequence>
<feature type="transmembrane region" description="Helical" evidence="1">
    <location>
        <begin position="40"/>
        <end position="58"/>
    </location>
</feature>
<accession>A0ABP8GH85</accession>
<keyword evidence="1" id="KW-1133">Transmembrane helix</keyword>
<name>A0ABP8GH85_9BACT</name>
<dbReference type="PANTHER" id="PTHR34220:SF7">
    <property type="entry name" value="SENSOR HISTIDINE KINASE YPDA"/>
    <property type="match status" value="1"/>
</dbReference>
<protein>
    <submittedName>
        <fullName evidence="3">Histidine kinase</fullName>
    </submittedName>
</protein>
<evidence type="ECO:0000259" key="2">
    <source>
        <dbReference type="Pfam" id="PF06580"/>
    </source>
</evidence>
<dbReference type="Pfam" id="PF06580">
    <property type="entry name" value="His_kinase"/>
    <property type="match status" value="1"/>
</dbReference>
<dbReference type="InterPro" id="IPR050640">
    <property type="entry name" value="Bact_2-comp_sensor_kinase"/>
</dbReference>
<evidence type="ECO:0000313" key="3">
    <source>
        <dbReference type="EMBL" id="GAA4324130.1"/>
    </source>
</evidence>
<evidence type="ECO:0000313" key="4">
    <source>
        <dbReference type="Proteomes" id="UP001501725"/>
    </source>
</evidence>
<feature type="transmembrane region" description="Helical" evidence="1">
    <location>
        <begin position="79"/>
        <end position="101"/>
    </location>
</feature>
<feature type="transmembrane region" description="Helical" evidence="1">
    <location>
        <begin position="116"/>
        <end position="134"/>
    </location>
</feature>
<gene>
    <name evidence="3" type="ORF">GCM10023184_11340</name>
</gene>
<dbReference type="PANTHER" id="PTHR34220">
    <property type="entry name" value="SENSOR HISTIDINE KINASE YPDA"/>
    <property type="match status" value="1"/>
</dbReference>
<comment type="caution">
    <text evidence="3">The sequence shown here is derived from an EMBL/GenBank/DDBJ whole genome shotgun (WGS) entry which is preliminary data.</text>
</comment>
<feature type="domain" description="Signal transduction histidine kinase internal region" evidence="2">
    <location>
        <begin position="161"/>
        <end position="237"/>
    </location>
</feature>
<dbReference type="GO" id="GO:0016301">
    <property type="term" value="F:kinase activity"/>
    <property type="evidence" value="ECO:0007669"/>
    <property type="project" value="UniProtKB-KW"/>
</dbReference>
<dbReference type="Proteomes" id="UP001501725">
    <property type="component" value="Unassembled WGS sequence"/>
</dbReference>
<keyword evidence="3" id="KW-0418">Kinase</keyword>
<dbReference type="EMBL" id="BAABGY010000005">
    <property type="protein sequence ID" value="GAA4324130.1"/>
    <property type="molecule type" value="Genomic_DNA"/>
</dbReference>
<evidence type="ECO:0000256" key="1">
    <source>
        <dbReference type="SAM" id="Phobius"/>
    </source>
</evidence>
<keyword evidence="1" id="KW-0472">Membrane</keyword>
<dbReference type="InterPro" id="IPR010559">
    <property type="entry name" value="Sig_transdc_His_kin_internal"/>
</dbReference>